<keyword evidence="4" id="KW-1185">Reference proteome</keyword>
<dbReference type="Proteomes" id="UP000621516">
    <property type="component" value="Unassembled WGS sequence"/>
</dbReference>
<dbReference type="PANTHER" id="PTHR10900:SF77">
    <property type="entry name" value="FI19380P1"/>
    <property type="match status" value="1"/>
</dbReference>
<name>A0A8J6U678_9FLAO</name>
<proteinExistence type="predicted"/>
<dbReference type="InterPro" id="IPR000782">
    <property type="entry name" value="FAS1_domain"/>
</dbReference>
<dbReference type="PANTHER" id="PTHR10900">
    <property type="entry name" value="PERIOSTIN-RELATED"/>
    <property type="match status" value="1"/>
</dbReference>
<dbReference type="RefSeq" id="WP_188223772.1">
    <property type="nucleotide sequence ID" value="NZ_JACVXD010000005.1"/>
</dbReference>
<reference evidence="3 4" key="1">
    <citation type="journal article" date="2018" name="J. Microbiol.">
        <title>Aestuariibaculum marinum sp. nov., a marine bacterium isolated from seawater in South Korea.</title>
        <authorList>
            <person name="Choi J."/>
            <person name="Lee D."/>
            <person name="Jang J.H."/>
            <person name="Cha S."/>
            <person name="Seo T."/>
        </authorList>
    </citation>
    <scope>NUCLEOTIDE SEQUENCE [LARGE SCALE GENOMIC DNA]</scope>
    <source>
        <strain evidence="3 4">IP7</strain>
    </source>
</reference>
<dbReference type="Gene3D" id="2.30.180.10">
    <property type="entry name" value="FAS1 domain"/>
    <property type="match status" value="1"/>
</dbReference>
<evidence type="ECO:0000259" key="2">
    <source>
        <dbReference type="PROSITE" id="PS50213"/>
    </source>
</evidence>
<keyword evidence="1" id="KW-0732">Signal</keyword>
<dbReference type="InterPro" id="IPR050904">
    <property type="entry name" value="Adhesion/Biosynth-related"/>
</dbReference>
<dbReference type="Pfam" id="PF02469">
    <property type="entry name" value="Fasciclin"/>
    <property type="match status" value="1"/>
</dbReference>
<sequence length="486" mass="54235">MKISINKYSKAILASLSLMAVVSCSDPWDDHAESSDDNLKQNLGERLTSISETSEFGKLLTETGYDRVLANTKTYTVWAPTNEAMASVPANELVNLNSKKRFVSNHIALTAFGSISNQDTVTVKMLSTKNLEFIGGKVMDGASVVTADQYTSNGVYHIVSDALVPRSNIWEYIKSMNGSNAMSSYLLSLNEFNIYQSDSTAKAMAETMPGVYSDSLTNSYLKNVYNLNNENNKYTFFLLEDDAFNTEVQKLEPYLTKSNADSTTTYASYFTTRDFAFHKSISQENLPDTLVSRFGVKVPINKDNIIQQVPLSNGVLYMVGAMDVPLETRLLTKQIEGENPSGFSQGDKRGNTYYREKEDLYGVMFNDIMVQNHGEPLFSIYYGASNLYSTTYKVYWRAINDIQSNTFQQRLRFGGMFNELGEVVDPIATLDYTDVPPNIYDEIYIGEFTLEEAGDLDLISLIAANSGSNGVNTLTLDYIKLVPVIK</sequence>
<dbReference type="PROSITE" id="PS50213">
    <property type="entry name" value="FAS1"/>
    <property type="match status" value="1"/>
</dbReference>
<gene>
    <name evidence="3" type="ORF">ICJ85_10645</name>
</gene>
<dbReference type="PROSITE" id="PS51257">
    <property type="entry name" value="PROKAR_LIPOPROTEIN"/>
    <property type="match status" value="1"/>
</dbReference>
<comment type="caution">
    <text evidence="3">The sequence shown here is derived from an EMBL/GenBank/DDBJ whole genome shotgun (WGS) entry which is preliminary data.</text>
</comment>
<evidence type="ECO:0000313" key="3">
    <source>
        <dbReference type="EMBL" id="MBD0824474.1"/>
    </source>
</evidence>
<feature type="chain" id="PRO_5035236659" evidence="1">
    <location>
        <begin position="21"/>
        <end position="486"/>
    </location>
</feature>
<organism evidence="3 4">
    <name type="scientific">Aestuariibaculum marinum</name>
    <dbReference type="NCBI Taxonomy" id="2683592"/>
    <lineage>
        <taxon>Bacteria</taxon>
        <taxon>Pseudomonadati</taxon>
        <taxon>Bacteroidota</taxon>
        <taxon>Flavobacteriia</taxon>
        <taxon>Flavobacteriales</taxon>
        <taxon>Flavobacteriaceae</taxon>
    </lineage>
</organism>
<dbReference type="AlphaFoldDB" id="A0A8J6U678"/>
<dbReference type="SUPFAM" id="SSF82153">
    <property type="entry name" value="FAS1 domain"/>
    <property type="match status" value="1"/>
</dbReference>
<feature type="signal peptide" evidence="1">
    <location>
        <begin position="1"/>
        <end position="20"/>
    </location>
</feature>
<dbReference type="InterPro" id="IPR036378">
    <property type="entry name" value="FAS1_dom_sf"/>
</dbReference>
<dbReference type="SMART" id="SM00554">
    <property type="entry name" value="FAS1"/>
    <property type="match status" value="1"/>
</dbReference>
<protein>
    <submittedName>
        <fullName evidence="3">Fasciclin domain-containing protein</fullName>
    </submittedName>
</protein>
<accession>A0A8J6U678</accession>
<feature type="domain" description="FAS1" evidence="2">
    <location>
        <begin position="40"/>
        <end position="163"/>
    </location>
</feature>
<evidence type="ECO:0000313" key="4">
    <source>
        <dbReference type="Proteomes" id="UP000621516"/>
    </source>
</evidence>
<evidence type="ECO:0000256" key="1">
    <source>
        <dbReference type="SAM" id="SignalP"/>
    </source>
</evidence>
<dbReference type="EMBL" id="JACVXD010000005">
    <property type="protein sequence ID" value="MBD0824474.1"/>
    <property type="molecule type" value="Genomic_DNA"/>
</dbReference>